<accession>A0A397RTS2</accession>
<dbReference type="Gene3D" id="3.30.70.20">
    <property type="match status" value="1"/>
</dbReference>
<dbReference type="InterPro" id="IPR026816">
    <property type="entry name" value="Flavodoxin_dom"/>
</dbReference>
<dbReference type="GO" id="GO:0051536">
    <property type="term" value="F:iron-sulfur cluster binding"/>
    <property type="evidence" value="ECO:0007669"/>
    <property type="project" value="UniProtKB-KW"/>
</dbReference>
<evidence type="ECO:0000259" key="4">
    <source>
        <dbReference type="PROSITE" id="PS51379"/>
    </source>
</evidence>
<proteinExistence type="predicted"/>
<evidence type="ECO:0000256" key="1">
    <source>
        <dbReference type="ARBA" id="ARBA00022723"/>
    </source>
</evidence>
<keyword evidence="2" id="KW-0408">Iron</keyword>
<organism evidence="5 6">
    <name type="scientific">Anaeroplasma bactoclasticum</name>
    <dbReference type="NCBI Taxonomy" id="2088"/>
    <lineage>
        <taxon>Bacteria</taxon>
        <taxon>Bacillati</taxon>
        <taxon>Mycoplasmatota</taxon>
        <taxon>Mollicutes</taxon>
        <taxon>Anaeroplasmatales</taxon>
        <taxon>Anaeroplasmataceae</taxon>
        <taxon>Anaeroplasma</taxon>
    </lineage>
</organism>
<dbReference type="InterPro" id="IPR017896">
    <property type="entry name" value="4Fe4S_Fe-S-bd"/>
</dbReference>
<dbReference type="PROSITE" id="PS00198">
    <property type="entry name" value="4FE4S_FER_1"/>
    <property type="match status" value="2"/>
</dbReference>
<dbReference type="SUPFAM" id="SSF54862">
    <property type="entry name" value="4Fe-4S ferredoxins"/>
    <property type="match status" value="1"/>
</dbReference>
<dbReference type="PANTHER" id="PTHR43122:SF1">
    <property type="entry name" value="IRON-SULFUR-BINDING PROTEIN"/>
    <property type="match status" value="1"/>
</dbReference>
<dbReference type="GO" id="GO:0046872">
    <property type="term" value="F:metal ion binding"/>
    <property type="evidence" value="ECO:0007669"/>
    <property type="project" value="UniProtKB-KW"/>
</dbReference>
<keyword evidence="6" id="KW-1185">Reference proteome</keyword>
<protein>
    <submittedName>
        <fullName evidence="5">Flavodoxin-like protein</fullName>
    </submittedName>
</protein>
<evidence type="ECO:0000313" key="5">
    <source>
        <dbReference type="EMBL" id="RIA75819.1"/>
    </source>
</evidence>
<evidence type="ECO:0000256" key="3">
    <source>
        <dbReference type="ARBA" id="ARBA00023014"/>
    </source>
</evidence>
<dbReference type="PROSITE" id="PS51379">
    <property type="entry name" value="4FE4S_FER_2"/>
    <property type="match status" value="2"/>
</dbReference>
<dbReference type="InParanoid" id="A0A397RTS2"/>
<dbReference type="Proteomes" id="UP000266506">
    <property type="component" value="Unassembled WGS sequence"/>
</dbReference>
<dbReference type="InterPro" id="IPR017900">
    <property type="entry name" value="4Fe4S_Fe_S_CS"/>
</dbReference>
<dbReference type="AlphaFoldDB" id="A0A397RTS2"/>
<dbReference type="PANTHER" id="PTHR43122">
    <property type="entry name" value="FERREDOXIN SUBUNIT OF PYRUVATE:FLAVODOXIN OXIDOREDUCTASE-RELATED"/>
    <property type="match status" value="1"/>
</dbReference>
<sequence>MKAILCYFSATGNTKKCVEEYKKNLESLNVEVSIHNIDDGFISDTSNYDLVFFAYPIHGFNAPENVLKFAKHLKKEEKKKRLIILKTSGEHLRINNISSYSLLRILKRRNYYLTNEYHYLMPYDIIFRHTDLMAYNMYETMKGLIPLDIKDILDNKQVKLKYMPFGHIIQLIMLIEHPGAKINGWFMHTNKNCVSCGMCEKICPVKNITIDDKGKVHFKNHCLMCTRCAFLCPKNAIVFGLFNSWKVNGKYSFIKPDYEEINKHKRYCKGSYERYFNEASKRIEESIK</sequence>
<dbReference type="Pfam" id="PF12724">
    <property type="entry name" value="Flavodoxin_5"/>
    <property type="match status" value="1"/>
</dbReference>
<feature type="domain" description="4Fe-4S ferredoxin-type" evidence="4">
    <location>
        <begin position="214"/>
        <end position="242"/>
    </location>
</feature>
<dbReference type="InterPro" id="IPR029039">
    <property type="entry name" value="Flavoprotein-like_sf"/>
</dbReference>
<evidence type="ECO:0000256" key="2">
    <source>
        <dbReference type="ARBA" id="ARBA00023004"/>
    </source>
</evidence>
<dbReference type="NCBIfam" id="NF038196">
    <property type="entry name" value="ferrodoxin_EFR1"/>
    <property type="match status" value="1"/>
</dbReference>
<dbReference type="EMBL" id="QXEV01000010">
    <property type="protein sequence ID" value="RIA75819.1"/>
    <property type="molecule type" value="Genomic_DNA"/>
</dbReference>
<comment type="caution">
    <text evidence="5">The sequence shown here is derived from an EMBL/GenBank/DDBJ whole genome shotgun (WGS) entry which is preliminary data.</text>
</comment>
<dbReference type="Gene3D" id="3.40.50.360">
    <property type="match status" value="1"/>
</dbReference>
<gene>
    <name evidence="5" type="ORF">EI71_01116</name>
</gene>
<reference evidence="5 6" key="1">
    <citation type="submission" date="2018-08" db="EMBL/GenBank/DDBJ databases">
        <title>Genomic Encyclopedia of Archaeal and Bacterial Type Strains, Phase II (KMG-II): from individual species to whole genera.</title>
        <authorList>
            <person name="Goeker M."/>
        </authorList>
    </citation>
    <scope>NUCLEOTIDE SEQUENCE [LARGE SCALE GENOMIC DNA]</scope>
    <source>
        <strain evidence="5 6">ATCC 27112</strain>
    </source>
</reference>
<dbReference type="OrthoDB" id="9813995at2"/>
<dbReference type="Pfam" id="PF12838">
    <property type="entry name" value="Fer4_7"/>
    <property type="match status" value="1"/>
</dbReference>
<keyword evidence="3" id="KW-0411">Iron-sulfur</keyword>
<name>A0A397RTS2_9MOLU</name>
<feature type="domain" description="4Fe-4S ferredoxin-type" evidence="4">
    <location>
        <begin position="183"/>
        <end position="213"/>
    </location>
</feature>
<dbReference type="SUPFAM" id="SSF52218">
    <property type="entry name" value="Flavoproteins"/>
    <property type="match status" value="1"/>
</dbReference>
<evidence type="ECO:0000313" key="6">
    <source>
        <dbReference type="Proteomes" id="UP000266506"/>
    </source>
</evidence>
<dbReference type="InterPro" id="IPR047964">
    <property type="entry name" value="EFR1-like"/>
</dbReference>
<keyword evidence="1" id="KW-0479">Metal-binding</keyword>
<dbReference type="RefSeq" id="WP_119016259.1">
    <property type="nucleotide sequence ID" value="NZ_QXEV01000010.1"/>
</dbReference>